<organism evidence="2 3">
    <name type="scientific">Mucilaginibacter sabulilitoris</name>
    <dbReference type="NCBI Taxonomy" id="1173583"/>
    <lineage>
        <taxon>Bacteria</taxon>
        <taxon>Pseudomonadati</taxon>
        <taxon>Bacteroidota</taxon>
        <taxon>Sphingobacteriia</taxon>
        <taxon>Sphingobacteriales</taxon>
        <taxon>Sphingobacteriaceae</taxon>
        <taxon>Mucilaginibacter</taxon>
    </lineage>
</organism>
<keyword evidence="1" id="KW-0812">Transmembrane</keyword>
<dbReference type="Pfam" id="PF09527">
    <property type="entry name" value="ATPase_gene1"/>
    <property type="match status" value="1"/>
</dbReference>
<keyword evidence="1" id="KW-0472">Membrane</keyword>
<protein>
    <submittedName>
        <fullName evidence="2">AtpZ/AtpI family protein</fullName>
    </submittedName>
</protein>
<accession>A0ABZ0TSM6</accession>
<feature type="transmembrane region" description="Helical" evidence="1">
    <location>
        <begin position="53"/>
        <end position="71"/>
    </location>
</feature>
<gene>
    <name evidence="2" type="ORF">SNE25_06390</name>
</gene>
<reference evidence="2 3" key="1">
    <citation type="submission" date="2023-11" db="EMBL/GenBank/DDBJ databases">
        <title>Analysis of the Genomes of Mucilaginibacter gossypii cycad 4 and M. sabulilitoris SNA2: microbes with the potential for plant growth promotion.</title>
        <authorList>
            <person name="Hirsch A.M."/>
            <person name="Humm E."/>
            <person name="Rubbi M."/>
            <person name="Del Vecchio G."/>
            <person name="Ha S.M."/>
            <person name="Pellegrini M."/>
            <person name="Gunsalus R.P."/>
        </authorList>
    </citation>
    <scope>NUCLEOTIDE SEQUENCE [LARGE SCALE GENOMIC DNA]</scope>
    <source>
        <strain evidence="2 3">SNA2</strain>
    </source>
</reference>
<dbReference type="Proteomes" id="UP001324380">
    <property type="component" value="Chromosome"/>
</dbReference>
<evidence type="ECO:0000313" key="3">
    <source>
        <dbReference type="Proteomes" id="UP001324380"/>
    </source>
</evidence>
<keyword evidence="3" id="KW-1185">Reference proteome</keyword>
<sequence>MAKNEQEDNNEQGRRMGTIAKFSGIGFQMIAIIGLFAFAGYKIDEAAGHTVKWVTAVLSLIGVFIALYIVIRSVKS</sequence>
<dbReference type="EMBL" id="CP139558">
    <property type="protein sequence ID" value="WPU95153.1"/>
    <property type="molecule type" value="Genomic_DNA"/>
</dbReference>
<name>A0ABZ0TSM6_9SPHI</name>
<feature type="transmembrane region" description="Helical" evidence="1">
    <location>
        <begin position="20"/>
        <end position="41"/>
    </location>
</feature>
<keyword evidence="1" id="KW-1133">Transmembrane helix</keyword>
<dbReference type="InterPro" id="IPR032820">
    <property type="entry name" value="ATPase_put"/>
</dbReference>
<evidence type="ECO:0000313" key="2">
    <source>
        <dbReference type="EMBL" id="WPU95153.1"/>
    </source>
</evidence>
<dbReference type="RefSeq" id="WP_321564265.1">
    <property type="nucleotide sequence ID" value="NZ_CP139558.1"/>
</dbReference>
<proteinExistence type="predicted"/>
<evidence type="ECO:0000256" key="1">
    <source>
        <dbReference type="SAM" id="Phobius"/>
    </source>
</evidence>